<dbReference type="AlphaFoldDB" id="A0A3R9EJ79"/>
<organism evidence="1 2">
    <name type="scientific">Amycolatopsis eburnea</name>
    <dbReference type="NCBI Taxonomy" id="2267691"/>
    <lineage>
        <taxon>Bacteria</taxon>
        <taxon>Bacillati</taxon>
        <taxon>Actinomycetota</taxon>
        <taxon>Actinomycetes</taxon>
        <taxon>Pseudonocardiales</taxon>
        <taxon>Pseudonocardiaceae</taxon>
        <taxon>Amycolatopsis</taxon>
    </lineage>
</organism>
<dbReference type="RefSeq" id="WP_125315122.1">
    <property type="nucleotide sequence ID" value="NZ_RSEC01000061.1"/>
</dbReference>
<dbReference type="EMBL" id="RSEC01000061">
    <property type="protein sequence ID" value="RSD09182.1"/>
    <property type="molecule type" value="Genomic_DNA"/>
</dbReference>
<comment type="caution">
    <text evidence="1">The sequence shown here is derived from an EMBL/GenBank/DDBJ whole genome shotgun (WGS) entry which is preliminary data.</text>
</comment>
<name>A0A3R9EJ79_9PSEU</name>
<evidence type="ECO:0000313" key="2">
    <source>
        <dbReference type="Proteomes" id="UP000267081"/>
    </source>
</evidence>
<sequence length="182" mass="18754">MTIAVVSEPALPRYAALLAALARHDRTPRDVRVLVVGARTLPPLISLLIAADTRDLALWNLPDAAAFPLHQAIFGADAVIDLLGAFSAEFRETSPLTIITPDDAGTAPSAIAGILGAAARNPLVTCDIDVYRTAAVALAAAHRGGPLSPHRARAVATAVGDAVLAMLDPTPRPPGIQRAADA</sequence>
<proteinExistence type="predicted"/>
<reference evidence="1 2" key="1">
    <citation type="submission" date="2018-12" db="EMBL/GenBank/DDBJ databases">
        <title>Amycolatopsis eburnea sp. nov. actinomycete associate with arbuscular mycorrhiza fungal spore.</title>
        <authorList>
            <person name="Lumyong S."/>
            <person name="Chaiya L."/>
        </authorList>
    </citation>
    <scope>NUCLEOTIDE SEQUENCE [LARGE SCALE GENOMIC DNA]</scope>
    <source>
        <strain evidence="1 2">GLM-1</strain>
    </source>
</reference>
<dbReference type="Proteomes" id="UP000267081">
    <property type="component" value="Unassembled WGS sequence"/>
</dbReference>
<gene>
    <name evidence="1" type="ORF">EIY87_39670</name>
</gene>
<protein>
    <submittedName>
        <fullName evidence="1">Uncharacterized protein</fullName>
    </submittedName>
</protein>
<keyword evidence="2" id="KW-1185">Reference proteome</keyword>
<evidence type="ECO:0000313" key="1">
    <source>
        <dbReference type="EMBL" id="RSD09182.1"/>
    </source>
</evidence>
<accession>A0A3R9EJ79</accession>
<dbReference type="OrthoDB" id="3624413at2"/>